<dbReference type="GeneID" id="24819000"/>
<gene>
    <name evidence="3" type="ORF">Mpt1_c13390</name>
</gene>
<dbReference type="STRING" id="1577791.Mpt1_c13390"/>
<dbReference type="KEGG" id="mear:Mpt1_c13390"/>
<evidence type="ECO:0000256" key="1">
    <source>
        <dbReference type="ARBA" id="ARBA00010364"/>
    </source>
</evidence>
<name>A0A0A7LI75_9ARCH</name>
<dbReference type="HOGENOM" id="CLU_130694_6_1_2"/>
<evidence type="ECO:0000313" key="3">
    <source>
        <dbReference type="EMBL" id="AIZ57201.1"/>
    </source>
</evidence>
<organism evidence="3 4">
    <name type="scientific">Candidatus Methanoplasma termitum</name>
    <dbReference type="NCBI Taxonomy" id="1577791"/>
    <lineage>
        <taxon>Archaea</taxon>
        <taxon>Methanobacteriati</taxon>
        <taxon>Thermoplasmatota</taxon>
        <taxon>Thermoplasmata</taxon>
        <taxon>Methanomassiliicoccales</taxon>
        <taxon>Methanomassiliicoccaceae</taxon>
        <taxon>Candidatus Methanoplasma</taxon>
    </lineage>
</organism>
<dbReference type="InterPro" id="IPR036591">
    <property type="entry name" value="YggU-like_sf"/>
</dbReference>
<reference evidence="3 4" key="1">
    <citation type="journal article" date="2014" name="Appl. Environ. Microbiol.">
        <title>Comparative Genome Analysis of 'Candidatus Methanoplasma termitum' Indicates a New Mode of Energy Metabolism in the Seventh Order of Methanogens.</title>
        <authorList>
            <person name="Lang K."/>
            <person name="Schuldes J."/>
            <person name="Klingl A."/>
            <person name="Poehlein A."/>
            <person name="Daniel R."/>
            <person name="Brune A."/>
        </authorList>
    </citation>
    <scope>NUCLEOTIDE SEQUENCE [LARGE SCALE GENOMIC DNA]</scope>
    <source>
        <strain evidence="4">Mpt1</strain>
    </source>
</reference>
<dbReference type="SMART" id="SM01152">
    <property type="entry name" value="DUF167"/>
    <property type="match status" value="1"/>
</dbReference>
<dbReference type="RefSeq" id="WP_048114015.1">
    <property type="nucleotide sequence ID" value="NZ_CP010070.1"/>
</dbReference>
<dbReference type="SUPFAM" id="SSF69786">
    <property type="entry name" value="YggU-like"/>
    <property type="match status" value="1"/>
</dbReference>
<dbReference type="Pfam" id="PF02594">
    <property type="entry name" value="DUF167"/>
    <property type="match status" value="1"/>
</dbReference>
<dbReference type="NCBIfam" id="TIGR00251">
    <property type="entry name" value="DUF167 family protein"/>
    <property type="match status" value="1"/>
</dbReference>
<dbReference type="Gene3D" id="3.30.1200.10">
    <property type="entry name" value="YggU-like"/>
    <property type="match status" value="1"/>
</dbReference>
<evidence type="ECO:0000313" key="4">
    <source>
        <dbReference type="Proteomes" id="UP000030787"/>
    </source>
</evidence>
<comment type="similarity">
    <text evidence="1 2">Belongs to the UPF0235 family.</text>
</comment>
<dbReference type="AlphaFoldDB" id="A0A0A7LI75"/>
<evidence type="ECO:0000256" key="2">
    <source>
        <dbReference type="HAMAP-Rule" id="MF_00634"/>
    </source>
</evidence>
<dbReference type="InterPro" id="IPR003746">
    <property type="entry name" value="DUF167"/>
</dbReference>
<sequence>MPIEDVIRIKGSGVEADVLVSPGSSRHGIEGIDGWRKRLTVKVTAPPLDGKANAEVEELFSEVTGAPSSILSGHTSRQKTVFIKGDPVMIVSKLRGQVE</sequence>
<proteinExistence type="inferred from homology"/>
<dbReference type="OrthoDB" id="53248at2157"/>
<protein>
    <recommendedName>
        <fullName evidence="2">UPF0235 protein Mpt1_c13390</fullName>
    </recommendedName>
</protein>
<keyword evidence="4" id="KW-1185">Reference proteome</keyword>
<dbReference type="Proteomes" id="UP000030787">
    <property type="component" value="Chromosome"/>
</dbReference>
<dbReference type="EMBL" id="CP010070">
    <property type="protein sequence ID" value="AIZ57201.1"/>
    <property type="molecule type" value="Genomic_DNA"/>
</dbReference>
<dbReference type="HAMAP" id="MF_00634">
    <property type="entry name" value="UPF0235"/>
    <property type="match status" value="1"/>
</dbReference>
<accession>A0A0A7LI75</accession>